<comment type="subunit">
    <text evidence="5">The 26S proteasome consists of a 20S proteasome core and two 19S regulatory subunits. The 20S proteasome core is composed of 28 subunits that are arranged in four stacked rings, resulting in a barrel-shaped structure. The two end rings are each formed by seven alpha subunits, and the two central rings are each formed by seven beta subunits. The catalytic chamber with the active sites is on the inside of the barrel.</text>
</comment>
<dbReference type="InterPro" id="IPR001353">
    <property type="entry name" value="Proteasome_sua/b"/>
</dbReference>
<dbReference type="PANTHER" id="PTHR32194:SF2">
    <property type="entry name" value="PROTEASOME SUBUNIT BETA TYPE-1"/>
    <property type="match status" value="1"/>
</dbReference>
<evidence type="ECO:0000256" key="5">
    <source>
        <dbReference type="ARBA" id="ARBA00026071"/>
    </source>
</evidence>
<dbReference type="CTD" id="34999"/>
<dbReference type="GeneID" id="108252904"/>
<comment type="function">
    <text evidence="7">Component of the proteasome, a multicatalytic proteinase complex which is characterized by its ability to cleave peptides with Arg, Phe, Tyr, Leu, and Glu adjacent to the leaving group at neutral or slightly basic pH. The proteasome has an ATP-dependent proteolytic activity.</text>
</comment>
<keyword evidence="2 7" id="KW-0963">Cytoplasm</keyword>
<gene>
    <name evidence="9" type="primary">LOC108252904</name>
</gene>
<name>A0A1S4EGJ4_DIACI</name>
<sequence length="219" mass="24587">MEGLFGAAFKDFVLVAADMTAAQSILVMKNDEGKIYKISDKLVMAVTGDSGDTVQFAEFIAKNIQLYKMRNGYELSPRAAAYYTRKQLAEYLRSRSPYNCNMLIAGHDPEEGPQLFFIDYLASLIEIPYITHGYPGIVTLSIMGEYHRSDMTVEEAYEMFAKCVQEVQKRLIINVPNFKVTMVSKDGIKHLPPIKAKNIPEENKGIPETEQYAAIPVAV</sequence>
<dbReference type="InterPro" id="IPR023333">
    <property type="entry name" value="Proteasome_suB-type"/>
</dbReference>
<comment type="subunit">
    <text evidence="1">The 26S proteasome consists of a 20S proteasome core and two 19S regulatory subunits. The 20S proteasome core is a barrel-shaped complex made of 28 subunits that are arranged in four stacked rings. The two outer rings are each formed by seven alpha subunits, and the two inner rings are formed by seven beta subunits. The proteolytic activity is exerted by three beta-subunits PSMB5, PSMB6 and PSMB7.</text>
</comment>
<dbReference type="CDD" id="cd03758">
    <property type="entry name" value="proteasome_beta_type_2"/>
    <property type="match status" value="1"/>
</dbReference>
<dbReference type="GO" id="GO:0010498">
    <property type="term" value="P:proteasomal protein catabolic process"/>
    <property type="evidence" value="ECO:0007669"/>
    <property type="project" value="InterPro"/>
</dbReference>
<keyword evidence="4 7" id="KW-0539">Nucleus</keyword>
<dbReference type="InterPro" id="IPR035206">
    <property type="entry name" value="Proteasome_beta2"/>
</dbReference>
<keyword evidence="8" id="KW-1185">Reference proteome</keyword>
<dbReference type="KEGG" id="dci:108252904"/>
<comment type="subcellular location">
    <subcellularLocation>
        <location evidence="7">Cytoplasm</location>
    </subcellularLocation>
    <subcellularLocation>
        <location evidence="7">Nucleus</location>
    </subcellularLocation>
</comment>
<comment type="subunit">
    <text evidence="7">Component of the proteasome complex.</text>
</comment>
<dbReference type="Proteomes" id="UP000079169">
    <property type="component" value="Unplaced"/>
</dbReference>
<comment type="similarity">
    <text evidence="7">Belongs to the peptidase T1B family.</text>
</comment>
<dbReference type="Gene3D" id="3.60.20.10">
    <property type="entry name" value="Glutamine Phosphoribosylpyrophosphate, subunit 1, domain 1"/>
    <property type="match status" value="1"/>
</dbReference>
<organism evidence="8 9">
    <name type="scientific">Diaphorina citri</name>
    <name type="common">Asian citrus psyllid</name>
    <dbReference type="NCBI Taxonomy" id="121845"/>
    <lineage>
        <taxon>Eukaryota</taxon>
        <taxon>Metazoa</taxon>
        <taxon>Ecdysozoa</taxon>
        <taxon>Arthropoda</taxon>
        <taxon>Hexapoda</taxon>
        <taxon>Insecta</taxon>
        <taxon>Pterygota</taxon>
        <taxon>Neoptera</taxon>
        <taxon>Paraneoptera</taxon>
        <taxon>Hemiptera</taxon>
        <taxon>Sternorrhyncha</taxon>
        <taxon>Psylloidea</taxon>
        <taxon>Psyllidae</taxon>
        <taxon>Diaphorininae</taxon>
        <taxon>Diaphorina</taxon>
    </lineage>
</organism>
<dbReference type="PaxDb" id="121845-A0A1S4EGJ4"/>
<dbReference type="GO" id="GO:0005839">
    <property type="term" value="C:proteasome core complex"/>
    <property type="evidence" value="ECO:0007669"/>
    <property type="project" value="InterPro"/>
</dbReference>
<evidence type="ECO:0000256" key="1">
    <source>
        <dbReference type="ARBA" id="ARBA00011656"/>
    </source>
</evidence>
<dbReference type="AlphaFoldDB" id="A0A1S4EGJ4"/>
<dbReference type="FunFam" id="3.60.20.10:FF:000008">
    <property type="entry name" value="Proteasome subunit beta type-4"/>
    <property type="match status" value="1"/>
</dbReference>
<reference evidence="9" key="1">
    <citation type="submission" date="2025-08" db="UniProtKB">
        <authorList>
            <consortium name="RefSeq"/>
        </authorList>
    </citation>
    <scope>IDENTIFICATION</scope>
</reference>
<dbReference type="RefSeq" id="XP_017301325.1">
    <property type="nucleotide sequence ID" value="XM_017445836.2"/>
</dbReference>
<evidence type="ECO:0000313" key="8">
    <source>
        <dbReference type="Proteomes" id="UP000079169"/>
    </source>
</evidence>
<accession>A0A1S4EGJ4</accession>
<dbReference type="GO" id="GO:0005737">
    <property type="term" value="C:cytoplasm"/>
    <property type="evidence" value="ECO:0007669"/>
    <property type="project" value="UniProtKB-SubCell"/>
</dbReference>
<dbReference type="OMA" id="MKRDHDK"/>
<evidence type="ECO:0000256" key="3">
    <source>
        <dbReference type="ARBA" id="ARBA00022942"/>
    </source>
</evidence>
<dbReference type="PANTHER" id="PTHR32194">
    <property type="entry name" value="METALLOPROTEASE TLDD"/>
    <property type="match status" value="1"/>
</dbReference>
<dbReference type="SUPFAM" id="SSF56235">
    <property type="entry name" value="N-terminal nucleophile aminohydrolases (Ntn hydrolases)"/>
    <property type="match status" value="1"/>
</dbReference>
<evidence type="ECO:0000313" key="9">
    <source>
        <dbReference type="RefSeq" id="XP_017301325.1"/>
    </source>
</evidence>
<dbReference type="PROSITE" id="PS51476">
    <property type="entry name" value="PROTEASOME_BETA_2"/>
    <property type="match status" value="1"/>
</dbReference>
<dbReference type="STRING" id="121845.A0A1S4EGJ4"/>
<dbReference type="InterPro" id="IPR029055">
    <property type="entry name" value="Ntn_hydrolases_N"/>
</dbReference>
<evidence type="ECO:0000256" key="2">
    <source>
        <dbReference type="ARBA" id="ARBA00022490"/>
    </source>
</evidence>
<evidence type="ECO:0000256" key="6">
    <source>
        <dbReference type="ARBA" id="ARBA00049625"/>
    </source>
</evidence>
<keyword evidence="3 7" id="KW-0647">Proteasome</keyword>
<dbReference type="Pfam" id="PF00227">
    <property type="entry name" value="Proteasome"/>
    <property type="match status" value="1"/>
</dbReference>
<proteinExistence type="inferred from homology"/>
<comment type="function">
    <text evidence="6">Non-catalytic component of the 20S core proteasome complex involved in the proteolytic degradation of most intracellular proteins. This complex plays numerous essential roles within the cell by associating with different regulatory particles. Associated with two 19S regulatory particles, forms the 26S proteasome and thus participates in the ATP-dependent degradation of ubiquitinated proteins. The 26S proteasome plays a key role in the maintenance of protein homeostasis by removing misfolded or damaged proteins that could impair cellular functions, and by removing proteins whose functions are no longer required. Associated with the PA200 or PA28, the 20S proteasome mediates ubiquitin-independent protein degradation. This type of proteolysis is required in several pathways including spermatogenesis (20S-PA200 complex) or generation of a subset of MHC class I-presented antigenic peptides (20S-PA28 complex).</text>
</comment>
<evidence type="ECO:0000256" key="7">
    <source>
        <dbReference type="RuleBase" id="RU004203"/>
    </source>
</evidence>
<evidence type="ECO:0000256" key="4">
    <source>
        <dbReference type="ARBA" id="ARBA00023242"/>
    </source>
</evidence>
<dbReference type="GO" id="GO:0005634">
    <property type="term" value="C:nucleus"/>
    <property type="evidence" value="ECO:0007669"/>
    <property type="project" value="UniProtKB-SubCell"/>
</dbReference>
<protein>
    <recommendedName>
        <fullName evidence="7">Proteasome subunit beta</fullName>
    </recommendedName>
</protein>
<dbReference type="OrthoDB" id="268428at2759"/>